<dbReference type="EMBL" id="JAAAHW010006769">
    <property type="protein sequence ID" value="KAF9955261.1"/>
    <property type="molecule type" value="Genomic_DNA"/>
</dbReference>
<evidence type="ECO:0000313" key="2">
    <source>
        <dbReference type="Proteomes" id="UP000749646"/>
    </source>
</evidence>
<evidence type="ECO:0008006" key="3">
    <source>
        <dbReference type="Google" id="ProtNLM"/>
    </source>
</evidence>
<name>A0A9P6IZG8_9FUNG</name>
<evidence type="ECO:0000313" key="1">
    <source>
        <dbReference type="EMBL" id="KAF9955261.1"/>
    </source>
</evidence>
<dbReference type="Gene3D" id="3.80.10.10">
    <property type="entry name" value="Ribonuclease Inhibitor"/>
    <property type="match status" value="2"/>
</dbReference>
<organism evidence="1 2">
    <name type="scientific">Modicella reniformis</name>
    <dbReference type="NCBI Taxonomy" id="1440133"/>
    <lineage>
        <taxon>Eukaryota</taxon>
        <taxon>Fungi</taxon>
        <taxon>Fungi incertae sedis</taxon>
        <taxon>Mucoromycota</taxon>
        <taxon>Mortierellomycotina</taxon>
        <taxon>Mortierellomycetes</taxon>
        <taxon>Mortierellales</taxon>
        <taxon>Mortierellaceae</taxon>
        <taxon>Modicella</taxon>
    </lineage>
</organism>
<dbReference type="Proteomes" id="UP000749646">
    <property type="component" value="Unassembled WGS sequence"/>
</dbReference>
<sequence length="488" mass="55917">MYDDVSIFDIPHVVSSIGSYLDCRDRASCILVNKTFCDLFKPILWRELVIDQRPSLSMNEDIEPHLKQILTRNCQSTRSLTIRRSNNDGALAFIPTSCNRLKDLTVQLISDDDNSIVALITNNKDLREFSFYAYTHPTCADLEALPDALARSATLTVLRLELRWRPGRGWLKHILQNLPRNLTSVTLQWGQERVGDLKWRFSAQDWPHIYPSLEVADLSFESLTGDEVVLGQFLKRCPALRSFSSPTMAEAQIQPLIPLLGSSNLPNLTSVYLGKFGKTNEIQWRDLVMILKGRIRHFAASFEYPLTNIASMLSRNWSDTLESLRFLWISRIFSRDVQLILTTCSKLKQFDCMWTLADDGSQEDDDKELDMKAWTCSGLEELHLMFADNRRSLTKLKVLTIGWHTKQDFSENSNLDMTLQSGLGHMANLKALKTLDINFLPQVNIGLSEVQWIAENWPALRLISGLRPEPELDHITWLCSKRPKLVIY</sequence>
<accession>A0A9P6IZG8</accession>
<reference evidence="1" key="1">
    <citation type="journal article" date="2020" name="Fungal Divers.">
        <title>Resolving the Mortierellaceae phylogeny through synthesis of multi-gene phylogenetics and phylogenomics.</title>
        <authorList>
            <person name="Vandepol N."/>
            <person name="Liber J."/>
            <person name="Desiro A."/>
            <person name="Na H."/>
            <person name="Kennedy M."/>
            <person name="Barry K."/>
            <person name="Grigoriev I.V."/>
            <person name="Miller A.N."/>
            <person name="O'Donnell K."/>
            <person name="Stajich J.E."/>
            <person name="Bonito G."/>
        </authorList>
    </citation>
    <scope>NUCLEOTIDE SEQUENCE</scope>
    <source>
        <strain evidence="1">MES-2147</strain>
    </source>
</reference>
<comment type="caution">
    <text evidence="1">The sequence shown here is derived from an EMBL/GenBank/DDBJ whole genome shotgun (WGS) entry which is preliminary data.</text>
</comment>
<keyword evidence="2" id="KW-1185">Reference proteome</keyword>
<proteinExistence type="predicted"/>
<dbReference type="SUPFAM" id="SSF81383">
    <property type="entry name" value="F-box domain"/>
    <property type="match status" value="1"/>
</dbReference>
<dbReference type="SUPFAM" id="SSF52047">
    <property type="entry name" value="RNI-like"/>
    <property type="match status" value="1"/>
</dbReference>
<dbReference type="InterPro" id="IPR032675">
    <property type="entry name" value="LRR_dom_sf"/>
</dbReference>
<dbReference type="AlphaFoldDB" id="A0A9P6IZG8"/>
<dbReference type="OrthoDB" id="2339315at2759"/>
<dbReference type="InterPro" id="IPR036047">
    <property type="entry name" value="F-box-like_dom_sf"/>
</dbReference>
<protein>
    <recommendedName>
        <fullName evidence="3">F-box domain-containing protein</fullName>
    </recommendedName>
</protein>
<gene>
    <name evidence="1" type="ORF">BGZ65_003492</name>
</gene>